<dbReference type="GO" id="GO:0005886">
    <property type="term" value="C:plasma membrane"/>
    <property type="evidence" value="ECO:0007669"/>
    <property type="project" value="UniProtKB-SubCell"/>
</dbReference>
<dbReference type="PROSITE" id="PS50850">
    <property type="entry name" value="MFS"/>
    <property type="match status" value="1"/>
</dbReference>
<dbReference type="Gene3D" id="1.20.1250.20">
    <property type="entry name" value="MFS general substrate transporter like domains"/>
    <property type="match status" value="2"/>
</dbReference>
<evidence type="ECO:0000313" key="9">
    <source>
        <dbReference type="Proteomes" id="UP000774283"/>
    </source>
</evidence>
<evidence type="ECO:0000256" key="1">
    <source>
        <dbReference type="ARBA" id="ARBA00004651"/>
    </source>
</evidence>
<feature type="transmembrane region" description="Helical" evidence="6">
    <location>
        <begin position="362"/>
        <end position="384"/>
    </location>
</feature>
<dbReference type="InterPro" id="IPR036259">
    <property type="entry name" value="MFS_trans_sf"/>
</dbReference>
<dbReference type="Proteomes" id="UP000774283">
    <property type="component" value="Unassembled WGS sequence"/>
</dbReference>
<gene>
    <name evidence="8" type="ORF">HF995_01975</name>
</gene>
<feature type="region of interest" description="Disordered" evidence="5">
    <location>
        <begin position="204"/>
        <end position="227"/>
    </location>
</feature>
<keyword evidence="3 6" id="KW-1133">Transmembrane helix</keyword>
<evidence type="ECO:0000256" key="2">
    <source>
        <dbReference type="ARBA" id="ARBA00022692"/>
    </source>
</evidence>
<evidence type="ECO:0000256" key="4">
    <source>
        <dbReference type="ARBA" id="ARBA00023136"/>
    </source>
</evidence>
<reference evidence="8 9" key="1">
    <citation type="submission" date="2020-04" db="EMBL/GenBank/DDBJ databases">
        <title>MicrobeNet Type strains.</title>
        <authorList>
            <person name="Nicholson A.C."/>
        </authorList>
    </citation>
    <scope>NUCLEOTIDE SEQUENCE [LARGE SCALE GENOMIC DNA]</scope>
    <source>
        <strain evidence="8 9">ATCC BAA-789</strain>
    </source>
</reference>
<feature type="domain" description="Major facilitator superfamily (MFS) profile" evidence="7">
    <location>
        <begin position="19"/>
        <end position="430"/>
    </location>
</feature>
<dbReference type="Pfam" id="PF07690">
    <property type="entry name" value="MFS_1"/>
    <property type="match status" value="1"/>
</dbReference>
<organism evidence="8 9">
    <name type="scientific">Sanguibacter hominis ATCC BAA-789</name>
    <dbReference type="NCBI Taxonomy" id="1312740"/>
    <lineage>
        <taxon>Bacteria</taxon>
        <taxon>Bacillati</taxon>
        <taxon>Actinomycetota</taxon>
        <taxon>Actinomycetes</taxon>
        <taxon>Micrococcales</taxon>
        <taxon>Sanguibacteraceae</taxon>
        <taxon>Sanguibacter</taxon>
    </lineage>
</organism>
<dbReference type="SUPFAM" id="SSF103473">
    <property type="entry name" value="MFS general substrate transporter"/>
    <property type="match status" value="1"/>
</dbReference>
<name>A0A9X5F919_9MICO</name>
<dbReference type="AlphaFoldDB" id="A0A9X5F919"/>
<feature type="transmembrane region" description="Helical" evidence="6">
    <location>
        <begin position="172"/>
        <end position="193"/>
    </location>
</feature>
<feature type="transmembrane region" description="Helical" evidence="6">
    <location>
        <begin position="303"/>
        <end position="323"/>
    </location>
</feature>
<evidence type="ECO:0000256" key="3">
    <source>
        <dbReference type="ARBA" id="ARBA00022989"/>
    </source>
</evidence>
<evidence type="ECO:0000313" key="8">
    <source>
        <dbReference type="EMBL" id="NKX92051.1"/>
    </source>
</evidence>
<feature type="transmembrane region" description="Helical" evidence="6">
    <location>
        <begin position="84"/>
        <end position="103"/>
    </location>
</feature>
<feature type="transmembrane region" description="Helical" evidence="6">
    <location>
        <begin position="53"/>
        <end position="77"/>
    </location>
</feature>
<keyword evidence="4 6" id="KW-0472">Membrane</keyword>
<dbReference type="CDD" id="cd06174">
    <property type="entry name" value="MFS"/>
    <property type="match status" value="1"/>
</dbReference>
<comment type="subcellular location">
    <subcellularLocation>
        <location evidence="1">Cell membrane</location>
        <topology evidence="1">Multi-pass membrane protein</topology>
    </subcellularLocation>
</comment>
<keyword evidence="9" id="KW-1185">Reference proteome</keyword>
<proteinExistence type="predicted"/>
<protein>
    <submittedName>
        <fullName evidence="8">MFS transporter</fullName>
    </submittedName>
</protein>
<accession>A0A9X5F919</accession>
<dbReference type="RefSeq" id="WP_168446135.1">
    <property type="nucleotide sequence ID" value="NZ_JAAXOW010000001.1"/>
</dbReference>
<sequence>MGRDHADVIDRVTWRAVVVWSIAVVAYAIAVLARSSLSATGVEAALRFETSASALSMFAVLQLAVYSGMQIPAGIFLDRYGARVAITLGCALIAAGQVAMAFASSVPEAVGARVLVGGGDSFVFISVVRLVPAWFPPRAVPLTTQLTGMLGQLGQLGSLVPFVALLDARGWPTAFVTAGALAAGIAALVAIVVRDGRAHVVVDLPDEPPPARPDGRAAPAPVRPPTMRETWRNPGTRAGFWAHFVAPFPTYSFVLLWGSVYMTRAEGLSAEASLGVLNLYVVSCLVMGPVLGVLAGRFPGRRLVLVLSVVAAQVLAWAIVLAWPGRAPLATLLVLATTMGAAGPGSLLGFDYARETNPLRTLGVSTGMVNTGGFISTLTIMLLVGVALDLVGEGTPDLITDRGFTLAWLTFIPLWVLGITNLVRADGRLRRAQAAV</sequence>
<dbReference type="GO" id="GO:0022857">
    <property type="term" value="F:transmembrane transporter activity"/>
    <property type="evidence" value="ECO:0007669"/>
    <property type="project" value="InterPro"/>
</dbReference>
<feature type="transmembrane region" description="Helical" evidence="6">
    <location>
        <begin position="404"/>
        <end position="423"/>
    </location>
</feature>
<feature type="transmembrane region" description="Helical" evidence="6">
    <location>
        <begin position="238"/>
        <end position="257"/>
    </location>
</feature>
<feature type="transmembrane region" description="Helical" evidence="6">
    <location>
        <begin position="12"/>
        <end position="33"/>
    </location>
</feature>
<feature type="transmembrane region" description="Helical" evidence="6">
    <location>
        <begin position="277"/>
        <end position="296"/>
    </location>
</feature>
<dbReference type="PANTHER" id="PTHR43184">
    <property type="entry name" value="MAJOR FACILITATOR SUPERFAMILY TRANSPORTER 16, ISOFORM B"/>
    <property type="match status" value="1"/>
</dbReference>
<keyword evidence="2 6" id="KW-0812">Transmembrane</keyword>
<comment type="caution">
    <text evidence="8">The sequence shown here is derived from an EMBL/GenBank/DDBJ whole genome shotgun (WGS) entry which is preliminary data.</text>
</comment>
<evidence type="ECO:0000256" key="6">
    <source>
        <dbReference type="SAM" id="Phobius"/>
    </source>
</evidence>
<dbReference type="PANTHER" id="PTHR43184:SF12">
    <property type="entry name" value="SUGAR PHOSPHATE EXCHANGER 3"/>
    <property type="match status" value="1"/>
</dbReference>
<dbReference type="InterPro" id="IPR011701">
    <property type="entry name" value="MFS"/>
</dbReference>
<dbReference type="InterPro" id="IPR020846">
    <property type="entry name" value="MFS_dom"/>
</dbReference>
<evidence type="ECO:0000256" key="5">
    <source>
        <dbReference type="SAM" id="MobiDB-lite"/>
    </source>
</evidence>
<evidence type="ECO:0000259" key="7">
    <source>
        <dbReference type="PROSITE" id="PS50850"/>
    </source>
</evidence>
<feature type="transmembrane region" description="Helical" evidence="6">
    <location>
        <begin position="329"/>
        <end position="350"/>
    </location>
</feature>
<dbReference type="EMBL" id="JAAXOW010000001">
    <property type="protein sequence ID" value="NKX92051.1"/>
    <property type="molecule type" value="Genomic_DNA"/>
</dbReference>